<name>A0A097II90_9CORY</name>
<protein>
    <recommendedName>
        <fullName evidence="4">HTH deoR-type domain-containing protein</fullName>
    </recommendedName>
</protein>
<dbReference type="eggNOG" id="COG2378">
    <property type="taxonomic scope" value="Bacteria"/>
</dbReference>
<dbReference type="GO" id="GO:0003677">
    <property type="term" value="F:DNA binding"/>
    <property type="evidence" value="ECO:0007669"/>
    <property type="project" value="UniProtKB-KW"/>
</dbReference>
<evidence type="ECO:0000256" key="1">
    <source>
        <dbReference type="ARBA" id="ARBA00023015"/>
    </source>
</evidence>
<dbReference type="KEGG" id="cdo:CDOO_11590"/>
<dbReference type="OrthoDB" id="8555652at2"/>
<reference evidence="5 6" key="1">
    <citation type="submission" date="2013-09" db="EMBL/GenBank/DDBJ databases">
        <title>Complete genome sequence of Corynebacterium doosanense CAU 212(T) (=DSM 45436(T)), isolated from activated sludge.</title>
        <authorList>
            <person name="Schaffert L."/>
            <person name="Albersmeier A."/>
            <person name="Kalinowski J."/>
            <person name="Ruckert C."/>
        </authorList>
    </citation>
    <scope>NUCLEOTIDE SEQUENCE [LARGE SCALE GENOMIC DNA]</scope>
    <source>
        <strain evidence="5 6">CAU 212</strain>
    </source>
</reference>
<dbReference type="InterPro" id="IPR018356">
    <property type="entry name" value="Tscrpt_reg_HTH_DeoR_CS"/>
</dbReference>
<feature type="domain" description="HTH deoR-type" evidence="4">
    <location>
        <begin position="4"/>
        <end position="59"/>
    </location>
</feature>
<dbReference type="STRING" id="558173.CDOO_11590"/>
<dbReference type="InterPro" id="IPR001034">
    <property type="entry name" value="DeoR_HTH"/>
</dbReference>
<evidence type="ECO:0000256" key="3">
    <source>
        <dbReference type="ARBA" id="ARBA00023163"/>
    </source>
</evidence>
<dbReference type="Pfam" id="PF13280">
    <property type="entry name" value="WYL"/>
    <property type="match status" value="1"/>
</dbReference>
<dbReference type="SMART" id="SM00420">
    <property type="entry name" value="HTH_DEOR"/>
    <property type="match status" value="1"/>
</dbReference>
<proteinExistence type="predicted"/>
<organism evidence="5 6">
    <name type="scientific">Corynebacterium doosanense CAU 212 = DSM 45436</name>
    <dbReference type="NCBI Taxonomy" id="558173"/>
    <lineage>
        <taxon>Bacteria</taxon>
        <taxon>Bacillati</taxon>
        <taxon>Actinomycetota</taxon>
        <taxon>Actinomycetes</taxon>
        <taxon>Mycobacteriales</taxon>
        <taxon>Corynebacteriaceae</taxon>
        <taxon>Corynebacterium</taxon>
    </lineage>
</organism>
<dbReference type="EMBL" id="CP006764">
    <property type="protein sequence ID" value="AIT61831.1"/>
    <property type="molecule type" value="Genomic_DNA"/>
</dbReference>
<keyword evidence="3" id="KW-0804">Transcription</keyword>
<dbReference type="GO" id="GO:0003700">
    <property type="term" value="F:DNA-binding transcription factor activity"/>
    <property type="evidence" value="ECO:0007669"/>
    <property type="project" value="InterPro"/>
</dbReference>
<accession>A0A097II90</accession>
<dbReference type="PANTHER" id="PTHR34580">
    <property type="match status" value="1"/>
</dbReference>
<evidence type="ECO:0000259" key="4">
    <source>
        <dbReference type="PROSITE" id="PS51000"/>
    </source>
</evidence>
<dbReference type="InterPro" id="IPR036390">
    <property type="entry name" value="WH_DNA-bd_sf"/>
</dbReference>
<keyword evidence="6" id="KW-1185">Reference proteome</keyword>
<gene>
    <name evidence="5" type="ORF">CDOO_11590</name>
</gene>
<dbReference type="Pfam" id="PF08279">
    <property type="entry name" value="HTH_11"/>
    <property type="match status" value="1"/>
</dbReference>
<evidence type="ECO:0000256" key="2">
    <source>
        <dbReference type="ARBA" id="ARBA00023125"/>
    </source>
</evidence>
<dbReference type="PANTHER" id="PTHR34580:SF3">
    <property type="entry name" value="PROTEIN PAFB"/>
    <property type="match status" value="1"/>
</dbReference>
<dbReference type="InterPro" id="IPR036388">
    <property type="entry name" value="WH-like_DNA-bd_sf"/>
</dbReference>
<dbReference type="InterPro" id="IPR051534">
    <property type="entry name" value="CBASS_pafABC_assoc_protein"/>
</dbReference>
<dbReference type="AlphaFoldDB" id="A0A097II90"/>
<evidence type="ECO:0000313" key="6">
    <source>
        <dbReference type="Proteomes" id="UP000029914"/>
    </source>
</evidence>
<dbReference type="HOGENOM" id="CLU_041141_1_0_11"/>
<dbReference type="PROSITE" id="PS52050">
    <property type="entry name" value="WYL"/>
    <property type="match status" value="1"/>
</dbReference>
<dbReference type="InterPro" id="IPR013196">
    <property type="entry name" value="HTH_11"/>
</dbReference>
<dbReference type="Gene3D" id="1.10.10.10">
    <property type="entry name" value="Winged helix-like DNA-binding domain superfamily/Winged helix DNA-binding domain"/>
    <property type="match status" value="1"/>
</dbReference>
<dbReference type="Proteomes" id="UP000029914">
    <property type="component" value="Chromosome"/>
</dbReference>
<dbReference type="PROSITE" id="PS51000">
    <property type="entry name" value="HTH_DEOR_2"/>
    <property type="match status" value="1"/>
</dbReference>
<dbReference type="RefSeq" id="WP_018022848.1">
    <property type="nucleotide sequence ID" value="NZ_AQUX01000013.1"/>
</dbReference>
<dbReference type="PROSITE" id="PS00894">
    <property type="entry name" value="HTH_DEOR_1"/>
    <property type="match status" value="1"/>
</dbReference>
<keyword evidence="1" id="KW-0805">Transcription regulation</keyword>
<dbReference type="SUPFAM" id="SSF46785">
    <property type="entry name" value="Winged helix' DNA-binding domain"/>
    <property type="match status" value="1"/>
</dbReference>
<sequence length="315" mass="34329">MTDPTTRALSLLGLLDSRGSWTAADLAERLGVTSRTIRRDIDRLRALGYVIEADGGPGGGYLLGRGQVMPPLLLDEGQAVSVTLALMKAARHDSGIEAEAALRALSTIDAVIPASLRARLGALRESSLVPEQGGGVDATALLTCADGVRRQRRLTFTYRDRFGTLTERNVEPHRLVMRGGTWKLVAYDLGREDWRTFRVDRLGGAEVGTWQFTPRVGAEDAAARLDEPVPPTAWRHPFTVHVSAPLADVEQSMPRLAGRFRAVDDTHCEFTTGVDDPEEAACWLARMPFDFHVSGDDAVKLSLARLARRLHEAAG</sequence>
<evidence type="ECO:0000313" key="5">
    <source>
        <dbReference type="EMBL" id="AIT61831.1"/>
    </source>
</evidence>
<dbReference type="InterPro" id="IPR026881">
    <property type="entry name" value="WYL_dom"/>
</dbReference>
<keyword evidence="2" id="KW-0238">DNA-binding</keyword>